<dbReference type="InterPro" id="IPR001667">
    <property type="entry name" value="DDH_dom"/>
</dbReference>
<dbReference type="InterPro" id="IPR038763">
    <property type="entry name" value="DHH_sf"/>
</dbReference>
<evidence type="ECO:0000259" key="7">
    <source>
        <dbReference type="Pfam" id="PF02272"/>
    </source>
</evidence>
<dbReference type="GO" id="GO:0008409">
    <property type="term" value="F:5'-3' exonuclease activity"/>
    <property type="evidence" value="ECO:0007669"/>
    <property type="project" value="InterPro"/>
</dbReference>
<keyword evidence="5 9" id="KW-0269">Exonuclease</keyword>
<dbReference type="InterPro" id="IPR003156">
    <property type="entry name" value="DHHA1_dom"/>
</dbReference>
<evidence type="ECO:0000256" key="5">
    <source>
        <dbReference type="ARBA" id="ARBA00022839"/>
    </source>
</evidence>
<dbReference type="Gene3D" id="3.90.1640.30">
    <property type="match status" value="1"/>
</dbReference>
<comment type="similarity">
    <text evidence="1">Belongs to the RecJ family.</text>
</comment>
<dbReference type="Gene3D" id="3.10.310.30">
    <property type="match status" value="1"/>
</dbReference>
<evidence type="ECO:0000259" key="8">
    <source>
        <dbReference type="Pfam" id="PF17768"/>
    </source>
</evidence>
<dbReference type="Pfam" id="PF17768">
    <property type="entry name" value="RecJ_OB"/>
    <property type="match status" value="1"/>
</dbReference>
<dbReference type="STRING" id="80876.SAMN05421779_101217"/>
<dbReference type="AlphaFoldDB" id="A0A1N7IJI5"/>
<dbReference type="NCBIfam" id="TIGR00644">
    <property type="entry name" value="recJ"/>
    <property type="match status" value="1"/>
</dbReference>
<accession>A0A1N7IJI5</accession>
<gene>
    <name evidence="9" type="ORF">SAMN05421779_101217</name>
</gene>
<dbReference type="PANTHER" id="PTHR30255">
    <property type="entry name" value="SINGLE-STRANDED-DNA-SPECIFIC EXONUCLEASE RECJ"/>
    <property type="match status" value="1"/>
</dbReference>
<dbReference type="GO" id="GO:0006310">
    <property type="term" value="P:DNA recombination"/>
    <property type="evidence" value="ECO:0007669"/>
    <property type="project" value="InterPro"/>
</dbReference>
<reference evidence="9 10" key="1">
    <citation type="submission" date="2017-01" db="EMBL/GenBank/DDBJ databases">
        <authorList>
            <person name="Mah S.A."/>
            <person name="Swanson W.J."/>
            <person name="Moy G.W."/>
            <person name="Vacquier V.D."/>
        </authorList>
    </citation>
    <scope>NUCLEOTIDE SEQUENCE [LARGE SCALE GENOMIC DNA]</scope>
    <source>
        <strain evidence="9 10">DSM 11589</strain>
    </source>
</reference>
<dbReference type="InterPro" id="IPR004610">
    <property type="entry name" value="RecJ"/>
</dbReference>
<keyword evidence="10" id="KW-1185">Reference proteome</keyword>
<evidence type="ECO:0000256" key="1">
    <source>
        <dbReference type="ARBA" id="ARBA00005915"/>
    </source>
</evidence>
<dbReference type="GO" id="GO:0006281">
    <property type="term" value="P:DNA repair"/>
    <property type="evidence" value="ECO:0007669"/>
    <property type="project" value="InterPro"/>
</dbReference>
<evidence type="ECO:0000313" key="9">
    <source>
        <dbReference type="EMBL" id="SIS37249.1"/>
    </source>
</evidence>
<dbReference type="InterPro" id="IPR051673">
    <property type="entry name" value="SSDNA_exonuclease_RecJ"/>
</dbReference>
<dbReference type="GO" id="GO:0003676">
    <property type="term" value="F:nucleic acid binding"/>
    <property type="evidence" value="ECO:0007669"/>
    <property type="project" value="InterPro"/>
</dbReference>
<sequence length="595" mass="62734">MTVQPDSYLGVDHSAQGRRWVLRQTDDRQVAAMRQRLGIPDVVARVLSARGVGLDQAEAFLNPTLRDQLPDPSHLKDMDKAVERLCSAIRDGEKIAIFGDYDVDGATSSALLARFLTAVGVEPVIYIPDRLAEGYGPNAPALQTLRSQGMAVVVTVDCGITAFAPLQVAADCGLDVIVIDHHEAEPALPVACAVVNPKRLDDPSPHKHMAAVGVTFLLIVALNRTLKAAGWYQGRCAAPDLMSLLDIVALGTVCDVVPLVGVNRALVAQGIKVMAARRNPGLVALADVAGVKERVDAYHLGYVLGPRVNAGGRVGECGLGARLLTCDDPQEAVGMALRLHEYNQERQQVEADVLFQAIEQAEGAALTADDPLLLVAGESWHPGVIGIVAGRLKERYNVPCCVVALDGGLAKGSGRSVPGLDLGRAVIAAREAGILQAGGGHAMAAGFSLAADRLPDLRAFLTERLRDQLAGGGISPMLEVDGVVDVQGASADLLEMLGRVGPYGAGNEEPRFVIPHARIARADIVGQGHVRCFVTGARGGRLKAIAFKCVDSDLGMLLLNTQGSTLHLAGTLRLDSWQGRSEAQLIIDDAAIAQP</sequence>
<dbReference type="PANTHER" id="PTHR30255:SF2">
    <property type="entry name" value="SINGLE-STRANDED-DNA-SPECIFIC EXONUCLEASE RECJ"/>
    <property type="match status" value="1"/>
</dbReference>
<evidence type="ECO:0000256" key="4">
    <source>
        <dbReference type="ARBA" id="ARBA00022801"/>
    </source>
</evidence>
<feature type="domain" description="DDH" evidence="6">
    <location>
        <begin position="94"/>
        <end position="252"/>
    </location>
</feature>
<dbReference type="SUPFAM" id="SSF64182">
    <property type="entry name" value="DHH phosphoesterases"/>
    <property type="match status" value="1"/>
</dbReference>
<dbReference type="Pfam" id="PF02272">
    <property type="entry name" value="DHHA1"/>
    <property type="match status" value="1"/>
</dbReference>
<protein>
    <recommendedName>
        <fullName evidence="2">Single-stranded-DNA-specific exonuclease RecJ</fullName>
    </recommendedName>
</protein>
<feature type="domain" description="DHHA1" evidence="7">
    <location>
        <begin position="374"/>
        <end position="466"/>
    </location>
</feature>
<name>A0A1N7IJI5_9PROT</name>
<evidence type="ECO:0000256" key="3">
    <source>
        <dbReference type="ARBA" id="ARBA00022722"/>
    </source>
</evidence>
<dbReference type="InterPro" id="IPR041122">
    <property type="entry name" value="RecJ_OB"/>
</dbReference>
<dbReference type="EMBL" id="FTOA01000001">
    <property type="protein sequence ID" value="SIS37249.1"/>
    <property type="molecule type" value="Genomic_DNA"/>
</dbReference>
<dbReference type="Pfam" id="PF01368">
    <property type="entry name" value="DHH"/>
    <property type="match status" value="1"/>
</dbReference>
<keyword evidence="3" id="KW-0540">Nuclease</keyword>
<organism evidence="9 10">
    <name type="scientific">Insolitispirillum peregrinum</name>
    <dbReference type="NCBI Taxonomy" id="80876"/>
    <lineage>
        <taxon>Bacteria</taxon>
        <taxon>Pseudomonadati</taxon>
        <taxon>Pseudomonadota</taxon>
        <taxon>Alphaproteobacteria</taxon>
        <taxon>Rhodospirillales</taxon>
        <taxon>Novispirillaceae</taxon>
        <taxon>Insolitispirillum</taxon>
    </lineage>
</organism>
<dbReference type="Proteomes" id="UP000185678">
    <property type="component" value="Unassembled WGS sequence"/>
</dbReference>
<feature type="domain" description="RecJ OB" evidence="8">
    <location>
        <begin position="480"/>
        <end position="589"/>
    </location>
</feature>
<proteinExistence type="inferred from homology"/>
<evidence type="ECO:0000313" key="10">
    <source>
        <dbReference type="Proteomes" id="UP000185678"/>
    </source>
</evidence>
<keyword evidence="4" id="KW-0378">Hydrolase</keyword>
<evidence type="ECO:0000259" key="6">
    <source>
        <dbReference type="Pfam" id="PF01368"/>
    </source>
</evidence>
<evidence type="ECO:0000256" key="2">
    <source>
        <dbReference type="ARBA" id="ARBA00019841"/>
    </source>
</evidence>